<evidence type="ECO:0000256" key="2">
    <source>
        <dbReference type="ARBA" id="ARBA00004286"/>
    </source>
</evidence>
<dbReference type="FunCoup" id="A0A2K1JUB6">
    <property type="interactions" value="3566"/>
</dbReference>
<dbReference type="Pfam" id="PF02463">
    <property type="entry name" value="SMC_N"/>
    <property type="match status" value="1"/>
</dbReference>
<keyword evidence="7" id="KW-0067">ATP-binding</keyword>
<dbReference type="STRING" id="3218.A0A2K1JUB6"/>
<evidence type="ECO:0000256" key="6">
    <source>
        <dbReference type="ARBA" id="ARBA00022763"/>
    </source>
</evidence>
<dbReference type="GO" id="GO:0003684">
    <property type="term" value="F:damaged DNA binding"/>
    <property type="evidence" value="ECO:0000318"/>
    <property type="project" value="GO_Central"/>
</dbReference>
<dbReference type="OrthoDB" id="10072614at2759"/>
<feature type="domain" description="RecF/RecN/SMC N-terminal" evidence="13">
    <location>
        <begin position="59"/>
        <end position="1073"/>
    </location>
</feature>
<dbReference type="GO" id="GO:0035861">
    <property type="term" value="C:site of double-strand break"/>
    <property type="evidence" value="ECO:0000318"/>
    <property type="project" value="GO_Central"/>
</dbReference>
<dbReference type="GeneID" id="112288500"/>
<accession>A0A2K1JUB6</accession>
<dbReference type="EnsemblPlants" id="Pp3c11_11190V3.3">
    <property type="protein sequence ID" value="Pp3c11_11190V3.3"/>
    <property type="gene ID" value="Pp3c11_11190"/>
</dbReference>
<organism evidence="14">
    <name type="scientific">Physcomitrium patens</name>
    <name type="common">Spreading-leaved earth moss</name>
    <name type="synonym">Physcomitrella patens</name>
    <dbReference type="NCBI Taxonomy" id="3218"/>
    <lineage>
        <taxon>Eukaryota</taxon>
        <taxon>Viridiplantae</taxon>
        <taxon>Streptophyta</taxon>
        <taxon>Embryophyta</taxon>
        <taxon>Bryophyta</taxon>
        <taxon>Bryophytina</taxon>
        <taxon>Bryopsida</taxon>
        <taxon>Funariidae</taxon>
        <taxon>Funariales</taxon>
        <taxon>Funariaceae</taxon>
        <taxon>Physcomitrium</taxon>
    </lineage>
</organism>
<dbReference type="Gramene" id="Pp3c11_11190V3.1">
    <property type="protein sequence ID" value="Pp3c11_11190V3.1"/>
    <property type="gene ID" value="Pp3c11_11190"/>
</dbReference>
<feature type="coiled-coil region" evidence="12">
    <location>
        <begin position="306"/>
        <end position="460"/>
    </location>
</feature>
<evidence type="ECO:0000313" key="15">
    <source>
        <dbReference type="EnsemblPlants" id="Pp3c11_11190V3.1"/>
    </source>
</evidence>
<dbReference type="InterPro" id="IPR027417">
    <property type="entry name" value="P-loop_NTPase"/>
</dbReference>
<reference evidence="14 16" key="1">
    <citation type="journal article" date="2008" name="Science">
        <title>The Physcomitrella genome reveals evolutionary insights into the conquest of land by plants.</title>
        <authorList>
            <person name="Rensing S."/>
            <person name="Lang D."/>
            <person name="Zimmer A."/>
            <person name="Terry A."/>
            <person name="Salamov A."/>
            <person name="Shapiro H."/>
            <person name="Nishiyama T."/>
            <person name="Perroud P.-F."/>
            <person name="Lindquist E."/>
            <person name="Kamisugi Y."/>
            <person name="Tanahashi T."/>
            <person name="Sakakibara K."/>
            <person name="Fujita T."/>
            <person name="Oishi K."/>
            <person name="Shin-I T."/>
            <person name="Kuroki Y."/>
            <person name="Toyoda A."/>
            <person name="Suzuki Y."/>
            <person name="Hashimoto A."/>
            <person name="Yamaguchi K."/>
            <person name="Sugano A."/>
            <person name="Kohara Y."/>
            <person name="Fujiyama A."/>
            <person name="Anterola A."/>
            <person name="Aoki S."/>
            <person name="Ashton N."/>
            <person name="Barbazuk W.B."/>
            <person name="Barker E."/>
            <person name="Bennetzen J."/>
            <person name="Bezanilla M."/>
            <person name="Blankenship R."/>
            <person name="Cho S.H."/>
            <person name="Dutcher S."/>
            <person name="Estelle M."/>
            <person name="Fawcett J.A."/>
            <person name="Gundlach H."/>
            <person name="Hanada K."/>
            <person name="Heyl A."/>
            <person name="Hicks K.A."/>
            <person name="Hugh J."/>
            <person name="Lohr M."/>
            <person name="Mayer K."/>
            <person name="Melkozernov A."/>
            <person name="Murata T."/>
            <person name="Nelson D."/>
            <person name="Pils B."/>
            <person name="Prigge M."/>
            <person name="Reiss B."/>
            <person name="Renner T."/>
            <person name="Rombauts S."/>
            <person name="Rushton P."/>
            <person name="Sanderfoot A."/>
            <person name="Schween G."/>
            <person name="Shiu S.-H."/>
            <person name="Stueber K."/>
            <person name="Theodoulou F.L."/>
            <person name="Tu H."/>
            <person name="Van de Peer Y."/>
            <person name="Verrier P.J."/>
            <person name="Waters E."/>
            <person name="Wood A."/>
            <person name="Yang L."/>
            <person name="Cove D."/>
            <person name="Cuming A."/>
            <person name="Hasebe M."/>
            <person name="Lucas S."/>
            <person name="Mishler D.B."/>
            <person name="Reski R."/>
            <person name="Grigoriev I."/>
            <person name="Quatrano R.S."/>
            <person name="Boore J.L."/>
        </authorList>
    </citation>
    <scope>NUCLEOTIDE SEQUENCE [LARGE SCALE GENOMIC DNA]</scope>
    <source>
        <strain evidence="15 16">cv. Gransden 2004</strain>
    </source>
</reference>
<reference evidence="15" key="3">
    <citation type="submission" date="2020-12" db="UniProtKB">
        <authorList>
            <consortium name="EnsemblPlants"/>
        </authorList>
    </citation>
    <scope>IDENTIFICATION</scope>
</reference>
<keyword evidence="11" id="KW-0539">Nucleus</keyword>
<dbReference type="PANTHER" id="PTHR19306:SF6">
    <property type="entry name" value="STRUCTURAL MAINTENANCE OF CHROMOSOMES PROTEIN 6"/>
    <property type="match status" value="1"/>
</dbReference>
<proteinExistence type="inferred from homology"/>
<dbReference type="EnsemblPlants" id="Pp3c11_11190V3.1">
    <property type="protein sequence ID" value="Pp3c11_11190V3.1"/>
    <property type="gene ID" value="Pp3c11_11190"/>
</dbReference>
<evidence type="ECO:0000256" key="9">
    <source>
        <dbReference type="ARBA" id="ARBA00023172"/>
    </source>
</evidence>
<keyword evidence="5" id="KW-0547">Nucleotide-binding</keyword>
<sequence>MRNNTRPGAMADMLLLDESGDGDTEDIASNGTNGCGAPALHQSVTRAGQLESQIKAGCIKRIRVENFMCHSSLSLDLIDRVNFITGQNGSGKSAILTALCVAFGIKARGTQRATSLKDFIKNGQSYGGVIVDIKNEGADAFKPDVYGKIITVERRITESGQSFSMKDERGRKVGHKREDLQELLDHFNIEVENPCVIMTQDKSREFLHAGSEKERFKFFFKATLLQQVSDLLKRIEFSLEEANGVIEGIKEEMRPYLEEFKSLEDQIKNVQHIEDMVQEAAAVKKKLAWKWVQITDEKLLAERAKLENFRGRISRCQEKIDAAEAAISKVREAMTVKQANIQQLLETTGQLRNSQRLLEKELSEAIRERAGLEEDLQRKRREIDSSTSSLKRLKQQTQEILRKHAQNTQAEATERDQQFKALNEAIDSKKKELKILIEEEKELQVKADTATQQVASIKAEMDEIGQSLRDMQGFLRRLREQRVNQMTTFGGNRVLRLLQIIEQRERDFSIPPIGPIGSHLTLVDATWALAIEIGVGKLLDAFIVANHRDMLLLRQIASRVQYGDLQIIIYDFNLPPLRMRPDQLPDSSLTTVKSVLQTDNTVVMNTLIDQGSVERLVLAADYDEGKTIAFTRGRISQNVKEVLTKDGLKLFSRGGSETVLPRDRRIQGRLGVRIDEQEDQANAQIKELDTTLRAAENRKRSAEDLARNCHAGLQSAKKRKVELQRAITKDEFRLRELQNAARAESELEAEPDVHELEEEANKVRDEIQLNQDIAVKMQFKVERAQEKVDAAKAQFDGLRESAKVDIEASRIAERELMLLEDELKEAVKQKEHFEGVMERNVLAPIRSAETNVENLQTELAENKEKALQVCPEQDVVDLGGVGEQSIHELSARLTRLNNEVRREEEQNEPLEELLNKRNLIERRVSKKELSYNVFRSKLQVLNDAFKKRCSKFERNCVFLRRQLTWQFNGHLRKKGFSGSVKVDYEKETLAFELHMPQDAAGSAVRDTRGLSGGERSYSTLSFALALHDMTEAPFRAMDEFDVFMDAVSRKISLDTVVNFAVQQGSQWIFITPHDISSVKALDGLVKKQQMSAPRP</sequence>
<evidence type="ECO:0000256" key="11">
    <source>
        <dbReference type="ARBA" id="ARBA00023242"/>
    </source>
</evidence>
<evidence type="ECO:0000256" key="3">
    <source>
        <dbReference type="ARBA" id="ARBA00006793"/>
    </source>
</evidence>
<dbReference type="InterPro" id="IPR003395">
    <property type="entry name" value="RecF/RecN/SMC_N"/>
</dbReference>
<dbReference type="GO" id="GO:0030915">
    <property type="term" value="C:Smc5-Smc6 complex"/>
    <property type="evidence" value="ECO:0000318"/>
    <property type="project" value="GO_Central"/>
</dbReference>
<dbReference type="AlphaFoldDB" id="A0A2K1JUB6"/>
<dbReference type="SMR" id="A0A2K1JUB6"/>
<keyword evidence="4" id="KW-0158">Chromosome</keyword>
<evidence type="ECO:0000256" key="12">
    <source>
        <dbReference type="SAM" id="Coils"/>
    </source>
</evidence>
<dbReference type="Gramene" id="Pp3c11_11190V3.3">
    <property type="protein sequence ID" value="Pp3c11_11190V3.3"/>
    <property type="gene ID" value="Pp3c11_11190"/>
</dbReference>
<protein>
    <recommendedName>
        <fullName evidence="13">RecF/RecN/SMC N-terminal domain-containing protein</fullName>
    </recommendedName>
</protein>
<dbReference type="GO" id="GO:0005634">
    <property type="term" value="C:nucleus"/>
    <property type="evidence" value="ECO:0000318"/>
    <property type="project" value="GO_Central"/>
</dbReference>
<evidence type="ECO:0000256" key="8">
    <source>
        <dbReference type="ARBA" id="ARBA00023054"/>
    </source>
</evidence>
<gene>
    <name evidence="15" type="primary">LOC112288500</name>
    <name evidence="14" type="ORF">PHYPA_014892</name>
</gene>
<dbReference type="GO" id="GO:0051276">
    <property type="term" value="P:chromosome organization"/>
    <property type="evidence" value="ECO:0007669"/>
    <property type="project" value="UniProtKB-ARBA"/>
</dbReference>
<evidence type="ECO:0000256" key="10">
    <source>
        <dbReference type="ARBA" id="ARBA00023204"/>
    </source>
</evidence>
<evidence type="ECO:0000313" key="16">
    <source>
        <dbReference type="Proteomes" id="UP000006727"/>
    </source>
</evidence>
<evidence type="ECO:0000256" key="7">
    <source>
        <dbReference type="ARBA" id="ARBA00022840"/>
    </source>
</evidence>
<dbReference type="GO" id="GO:0003697">
    <property type="term" value="F:single-stranded DNA binding"/>
    <property type="evidence" value="ECO:0000318"/>
    <property type="project" value="GO_Central"/>
</dbReference>
<dbReference type="GO" id="GO:0005524">
    <property type="term" value="F:ATP binding"/>
    <property type="evidence" value="ECO:0007669"/>
    <property type="project" value="UniProtKB-KW"/>
</dbReference>
<comment type="subcellular location">
    <subcellularLocation>
        <location evidence="2">Chromosome</location>
    </subcellularLocation>
    <subcellularLocation>
        <location evidence="1">Nucleus</location>
    </subcellularLocation>
</comment>
<evidence type="ECO:0000256" key="1">
    <source>
        <dbReference type="ARBA" id="ARBA00004123"/>
    </source>
</evidence>
<dbReference type="RefSeq" id="XP_024388470.1">
    <property type="nucleotide sequence ID" value="XM_024532702.2"/>
</dbReference>
<dbReference type="Gene3D" id="3.40.50.300">
    <property type="entry name" value="P-loop containing nucleotide triphosphate hydrolases"/>
    <property type="match status" value="2"/>
</dbReference>
<dbReference type="PaxDb" id="3218-PP1S61_278V6.1"/>
<dbReference type="KEGG" id="ppp:112288500"/>
<evidence type="ECO:0000256" key="5">
    <source>
        <dbReference type="ARBA" id="ARBA00022741"/>
    </source>
</evidence>
<dbReference type="EMBL" id="ABEU02000011">
    <property type="protein sequence ID" value="PNR45121.1"/>
    <property type="molecule type" value="Genomic_DNA"/>
</dbReference>
<evidence type="ECO:0000259" key="13">
    <source>
        <dbReference type="Pfam" id="PF02463"/>
    </source>
</evidence>
<keyword evidence="10" id="KW-0234">DNA repair</keyword>
<evidence type="ECO:0000256" key="4">
    <source>
        <dbReference type="ARBA" id="ARBA00022454"/>
    </source>
</evidence>
<keyword evidence="16" id="KW-1185">Reference proteome</keyword>
<dbReference type="PANTHER" id="PTHR19306">
    <property type="entry name" value="STRUCTURAL MAINTENANCE OF CHROMOSOMES 5,6 SMC5, SMC6"/>
    <property type="match status" value="1"/>
</dbReference>
<dbReference type="SUPFAM" id="SSF52540">
    <property type="entry name" value="P-loop containing nucleoside triphosphate hydrolases"/>
    <property type="match status" value="1"/>
</dbReference>
<keyword evidence="8 12" id="KW-0175">Coiled coil</keyword>
<keyword evidence="9" id="KW-0233">DNA recombination</keyword>
<evidence type="ECO:0000313" key="14">
    <source>
        <dbReference type="EMBL" id="PNR45121.1"/>
    </source>
</evidence>
<dbReference type="Proteomes" id="UP000006727">
    <property type="component" value="Chromosome 11"/>
</dbReference>
<dbReference type="GO" id="GO:0000724">
    <property type="term" value="P:double-strand break repair via homologous recombination"/>
    <property type="evidence" value="ECO:0000318"/>
    <property type="project" value="GO_Central"/>
</dbReference>
<name>A0A2K1JUB6_PHYPA</name>
<reference evidence="14 16" key="2">
    <citation type="journal article" date="2018" name="Plant J.">
        <title>The Physcomitrella patens chromosome-scale assembly reveals moss genome structure and evolution.</title>
        <authorList>
            <person name="Lang D."/>
            <person name="Ullrich K.K."/>
            <person name="Murat F."/>
            <person name="Fuchs J."/>
            <person name="Jenkins J."/>
            <person name="Haas F.B."/>
            <person name="Piednoel M."/>
            <person name="Gundlach H."/>
            <person name="Van Bel M."/>
            <person name="Meyberg R."/>
            <person name="Vives C."/>
            <person name="Morata J."/>
            <person name="Symeonidi A."/>
            <person name="Hiss M."/>
            <person name="Muchero W."/>
            <person name="Kamisugi Y."/>
            <person name="Saleh O."/>
            <person name="Blanc G."/>
            <person name="Decker E.L."/>
            <person name="van Gessel N."/>
            <person name="Grimwood J."/>
            <person name="Hayes R.D."/>
            <person name="Graham S.W."/>
            <person name="Gunter L.E."/>
            <person name="McDaniel S.F."/>
            <person name="Hoernstein S.N.W."/>
            <person name="Larsson A."/>
            <person name="Li F.W."/>
            <person name="Perroud P.F."/>
            <person name="Phillips J."/>
            <person name="Ranjan P."/>
            <person name="Rokshar D.S."/>
            <person name="Rothfels C.J."/>
            <person name="Schneider L."/>
            <person name="Shu S."/>
            <person name="Stevenson D.W."/>
            <person name="Thummler F."/>
            <person name="Tillich M."/>
            <person name="Villarreal Aguilar J.C."/>
            <person name="Widiez T."/>
            <person name="Wong G.K."/>
            <person name="Wymore A."/>
            <person name="Zhang Y."/>
            <person name="Zimmer A.D."/>
            <person name="Quatrano R.S."/>
            <person name="Mayer K.F.X."/>
            <person name="Goodstein D."/>
            <person name="Casacuberta J.M."/>
            <person name="Vandepoele K."/>
            <person name="Reski R."/>
            <person name="Cuming A.C."/>
            <person name="Tuskan G.A."/>
            <person name="Maumus F."/>
            <person name="Salse J."/>
            <person name="Schmutz J."/>
            <person name="Rensing S.A."/>
        </authorList>
    </citation>
    <scope>NUCLEOTIDE SEQUENCE [LARGE SCALE GENOMIC DNA]</scope>
    <source>
        <strain evidence="15 16">cv. Gransden 2004</strain>
    </source>
</reference>
<comment type="similarity">
    <text evidence="3">Belongs to the SMC family. SMC6 subfamily.</text>
</comment>
<feature type="coiled-coil region" evidence="12">
    <location>
        <begin position="674"/>
        <end position="930"/>
    </location>
</feature>
<keyword evidence="6" id="KW-0227">DNA damage</keyword>